<organism evidence="1 2">
    <name type="scientific">Protopolystoma xenopodis</name>
    <dbReference type="NCBI Taxonomy" id="117903"/>
    <lineage>
        <taxon>Eukaryota</taxon>
        <taxon>Metazoa</taxon>
        <taxon>Spiralia</taxon>
        <taxon>Lophotrochozoa</taxon>
        <taxon>Platyhelminthes</taxon>
        <taxon>Monogenea</taxon>
        <taxon>Polyopisthocotylea</taxon>
        <taxon>Polystomatidea</taxon>
        <taxon>Polystomatidae</taxon>
        <taxon>Protopolystoma</taxon>
    </lineage>
</organism>
<evidence type="ECO:0000313" key="2">
    <source>
        <dbReference type="Proteomes" id="UP000784294"/>
    </source>
</evidence>
<evidence type="ECO:0000313" key="1">
    <source>
        <dbReference type="EMBL" id="VEL34359.1"/>
    </source>
</evidence>
<dbReference type="EMBL" id="CAAALY010247512">
    <property type="protein sequence ID" value="VEL34359.1"/>
    <property type="molecule type" value="Genomic_DNA"/>
</dbReference>
<dbReference type="AlphaFoldDB" id="A0A3S5AP53"/>
<dbReference type="Proteomes" id="UP000784294">
    <property type="component" value="Unassembled WGS sequence"/>
</dbReference>
<name>A0A3S5AP53_9PLAT</name>
<proteinExistence type="predicted"/>
<sequence>MGGGYCRVVAASTRKEASAHLRPASPAPPCPLFVCPTLSHIVSDPAGLLRKTGKMTGCNASLFWKDRPEEQDNGPMGKGQLSPYTLTSPLLARGLVCWRLSSRLNARERSVVGST</sequence>
<reference evidence="1" key="1">
    <citation type="submission" date="2018-11" db="EMBL/GenBank/DDBJ databases">
        <authorList>
            <consortium name="Pathogen Informatics"/>
        </authorList>
    </citation>
    <scope>NUCLEOTIDE SEQUENCE</scope>
</reference>
<protein>
    <submittedName>
        <fullName evidence="1">Uncharacterized protein</fullName>
    </submittedName>
</protein>
<gene>
    <name evidence="1" type="ORF">PXEA_LOCUS27799</name>
</gene>
<keyword evidence="2" id="KW-1185">Reference proteome</keyword>
<comment type="caution">
    <text evidence="1">The sequence shown here is derived from an EMBL/GenBank/DDBJ whole genome shotgun (WGS) entry which is preliminary data.</text>
</comment>
<accession>A0A3S5AP53</accession>